<protein>
    <submittedName>
        <fullName evidence="2">Aminotransferase class V</fullName>
    </submittedName>
</protein>
<dbReference type="Proteomes" id="UP001321486">
    <property type="component" value="Chromosome"/>
</dbReference>
<evidence type="ECO:0000259" key="1">
    <source>
        <dbReference type="Pfam" id="PF00266"/>
    </source>
</evidence>
<dbReference type="GO" id="GO:0008483">
    <property type="term" value="F:transaminase activity"/>
    <property type="evidence" value="ECO:0007669"/>
    <property type="project" value="UniProtKB-KW"/>
</dbReference>
<dbReference type="InterPro" id="IPR015422">
    <property type="entry name" value="PyrdxlP-dep_Trfase_small"/>
</dbReference>
<proteinExistence type="predicted"/>
<keyword evidence="3" id="KW-1185">Reference proteome</keyword>
<organism evidence="2 3">
    <name type="scientific">Frondihabitans sucicola</name>
    <dbReference type="NCBI Taxonomy" id="1268041"/>
    <lineage>
        <taxon>Bacteria</taxon>
        <taxon>Bacillati</taxon>
        <taxon>Actinomycetota</taxon>
        <taxon>Actinomycetes</taxon>
        <taxon>Micrococcales</taxon>
        <taxon>Microbacteriaceae</taxon>
        <taxon>Frondihabitans</taxon>
    </lineage>
</organism>
<feature type="domain" description="Aminotransferase class V" evidence="1">
    <location>
        <begin position="9"/>
        <end position="249"/>
    </location>
</feature>
<evidence type="ECO:0000313" key="2">
    <source>
        <dbReference type="EMBL" id="BDZ50906.1"/>
    </source>
</evidence>
<dbReference type="PANTHER" id="PTHR43586:SF21">
    <property type="entry name" value="PYRIDOXAL PHOSPHATE (PLP)-DEPENDENT ASPARTATE AMINOTRANSFERASE SUPERFAMILY"/>
    <property type="match status" value="1"/>
</dbReference>
<dbReference type="PANTHER" id="PTHR43586">
    <property type="entry name" value="CYSTEINE DESULFURASE"/>
    <property type="match status" value="1"/>
</dbReference>
<keyword evidence="2" id="KW-0032">Aminotransferase</keyword>
<dbReference type="EMBL" id="AP027732">
    <property type="protein sequence ID" value="BDZ50906.1"/>
    <property type="molecule type" value="Genomic_DNA"/>
</dbReference>
<dbReference type="SUPFAM" id="SSF53383">
    <property type="entry name" value="PLP-dependent transferases"/>
    <property type="match status" value="1"/>
</dbReference>
<dbReference type="InterPro" id="IPR015424">
    <property type="entry name" value="PyrdxlP-dep_Trfase"/>
</dbReference>
<keyword evidence="2" id="KW-0808">Transferase</keyword>
<name>A0ABM8GR55_9MICO</name>
<dbReference type="Gene3D" id="3.40.640.10">
    <property type="entry name" value="Type I PLP-dependent aspartate aminotransferase-like (Major domain)"/>
    <property type="match status" value="1"/>
</dbReference>
<dbReference type="Pfam" id="PF00266">
    <property type="entry name" value="Aminotran_5"/>
    <property type="match status" value="1"/>
</dbReference>
<dbReference type="InterPro" id="IPR015421">
    <property type="entry name" value="PyrdxlP-dep_Trfase_major"/>
</dbReference>
<accession>A0ABM8GR55</accession>
<gene>
    <name evidence="2" type="ORF">GCM10025867_31470</name>
</gene>
<dbReference type="Gene3D" id="3.90.1150.10">
    <property type="entry name" value="Aspartate Aminotransferase, domain 1"/>
    <property type="match status" value="1"/>
</dbReference>
<evidence type="ECO:0000313" key="3">
    <source>
        <dbReference type="Proteomes" id="UP001321486"/>
    </source>
</evidence>
<reference evidence="3" key="1">
    <citation type="journal article" date="2019" name="Int. J. Syst. Evol. Microbiol.">
        <title>The Global Catalogue of Microorganisms (GCM) 10K type strain sequencing project: providing services to taxonomists for standard genome sequencing and annotation.</title>
        <authorList>
            <consortium name="The Broad Institute Genomics Platform"/>
            <consortium name="The Broad Institute Genome Sequencing Center for Infectious Disease"/>
            <person name="Wu L."/>
            <person name="Ma J."/>
        </authorList>
    </citation>
    <scope>NUCLEOTIDE SEQUENCE [LARGE SCALE GENOMIC DNA]</scope>
    <source>
        <strain evidence="3">NBRC 108728</strain>
    </source>
</reference>
<sequence>MSPVAYGRIADDTRDAFARLVAVDPSQVALGSQTSAMVSVVAASVPDGAEVLCVEGDFSSVVAPFVAQDHRGVRVRSVPLAALAEAVADDTWLVAYSLVQSATGAVADDDAILLAARTHGARTLVDLTQAAGVLPVDASRYDATVTHAYKWLCSPRGVAFATYSDAFARILRPIQAGWYAGEDVWASCYGGGLRLAESARRFDVSPAWQAFVGARPAIEFFAGLDLDEVWRSVAGLGDQLCRALGIAPQGQAIVTWADPDGVDLARLTDAGLTVSGRAGRVRVAFHLWNTERDVDRAASALAGRGQ</sequence>
<dbReference type="InterPro" id="IPR000192">
    <property type="entry name" value="Aminotrans_V_dom"/>
</dbReference>